<keyword evidence="5 10" id="KW-0175">Coiled coil</keyword>
<dbReference type="EMBL" id="PPHD01000161">
    <property type="protein sequence ID" value="POI35884.1"/>
    <property type="molecule type" value="Genomic_DNA"/>
</dbReference>
<feature type="domain" description="Mff-like" evidence="11">
    <location>
        <begin position="152"/>
        <end position="211"/>
    </location>
</feature>
<feature type="domain" description="Mff-like" evidence="11">
    <location>
        <begin position="23"/>
        <end position="78"/>
    </location>
</feature>
<gene>
    <name evidence="12" type="ORF">CIB84_000363</name>
</gene>
<evidence type="ECO:0000313" key="12">
    <source>
        <dbReference type="EMBL" id="POI35884.1"/>
    </source>
</evidence>
<dbReference type="OrthoDB" id="5986838at2759"/>
<evidence type="ECO:0000256" key="8">
    <source>
        <dbReference type="ARBA" id="ARBA00023140"/>
    </source>
</evidence>
<keyword evidence="4" id="KW-1133">Transmembrane helix</keyword>
<dbReference type="GO" id="GO:0000266">
    <property type="term" value="P:mitochondrial fission"/>
    <property type="evidence" value="ECO:0007669"/>
    <property type="project" value="UniProtKB-UniRule"/>
</dbReference>
<dbReference type="AlphaFoldDB" id="A0A2P4THS0"/>
<proteinExistence type="inferred from homology"/>
<keyword evidence="2" id="KW-0812">Transmembrane</keyword>
<dbReference type="InterPro" id="IPR008518">
    <property type="entry name" value="Mff/Tango-11"/>
</dbReference>
<reference evidence="12 13" key="1">
    <citation type="submission" date="2018-01" db="EMBL/GenBank/DDBJ databases">
        <title>Comparison of the Chinese Bamboo Partridge and Red Junglefowl genome sequences highlights the importance of demography in genome evolution.</title>
        <authorList>
            <person name="Tiley G.P."/>
            <person name="Kimball R.T."/>
            <person name="Braun E.L."/>
            <person name="Burleigh J.G."/>
        </authorList>
    </citation>
    <scope>NUCLEOTIDE SEQUENCE [LARGE SCALE GENOMIC DNA]</scope>
    <source>
        <strain evidence="12">RTK389</strain>
        <tissue evidence="12">Blood</tissue>
    </source>
</reference>
<evidence type="ECO:0000256" key="2">
    <source>
        <dbReference type="ARBA" id="ARBA00022692"/>
    </source>
</evidence>
<dbReference type="GO" id="GO:0090314">
    <property type="term" value="P:positive regulation of protein targeting to membrane"/>
    <property type="evidence" value="ECO:0007669"/>
    <property type="project" value="UniProtKB-UniRule"/>
</dbReference>
<accession>A0A2P4THS0</accession>
<keyword evidence="7" id="KW-0472">Membrane</keyword>
<keyword evidence="3 9" id="KW-1000">Mitochondrion outer membrane</keyword>
<dbReference type="Pfam" id="PF05644">
    <property type="entry name" value="Miff"/>
    <property type="match status" value="2"/>
</dbReference>
<keyword evidence="13" id="KW-1185">Reference proteome</keyword>
<evidence type="ECO:0000256" key="9">
    <source>
        <dbReference type="RuleBase" id="RU368040"/>
    </source>
</evidence>
<comment type="subcellular location">
    <subcellularLocation>
        <location evidence="9">Mitochondrion outer membrane</location>
        <topology evidence="9">Single-pass type IV membrane protein</topology>
    </subcellularLocation>
    <subcellularLocation>
        <location evidence="9">Peroxisome</location>
    </subcellularLocation>
</comment>
<dbReference type="GO" id="GO:0005777">
    <property type="term" value="C:peroxisome"/>
    <property type="evidence" value="ECO:0007669"/>
    <property type="project" value="UniProtKB-SubCell"/>
</dbReference>
<evidence type="ECO:0000313" key="13">
    <source>
        <dbReference type="Proteomes" id="UP000237246"/>
    </source>
</evidence>
<evidence type="ECO:0000256" key="4">
    <source>
        <dbReference type="ARBA" id="ARBA00022989"/>
    </source>
</evidence>
<comment type="caution">
    <text evidence="12">The sequence shown here is derived from an EMBL/GenBank/DDBJ whole genome shotgun (WGS) entry which is preliminary data.</text>
</comment>
<dbReference type="InterPro" id="IPR039433">
    <property type="entry name" value="Mff-like_dom"/>
</dbReference>
<dbReference type="Proteomes" id="UP000237246">
    <property type="component" value="Unassembled WGS sequence"/>
</dbReference>
<dbReference type="PANTHER" id="PTHR16501:SF16">
    <property type="entry name" value="MITOCHONDRIAL FISSION FACTOR"/>
    <property type="match status" value="1"/>
</dbReference>
<comment type="function">
    <text evidence="9">Plays a role in mitochondrial and peroxisomal fission. Promotes the recruitment and association of the fission mediator dynamin-related protein 1 (DNM1L) to the mitochondrial surface.</text>
</comment>
<feature type="coiled-coil region" evidence="10">
    <location>
        <begin position="162"/>
        <end position="189"/>
    </location>
</feature>
<dbReference type="GO" id="GO:0090141">
    <property type="term" value="P:positive regulation of mitochondrial fission"/>
    <property type="evidence" value="ECO:0007669"/>
    <property type="project" value="UniProtKB-UniRule"/>
</dbReference>
<dbReference type="GO" id="GO:0005741">
    <property type="term" value="C:mitochondrial outer membrane"/>
    <property type="evidence" value="ECO:0007669"/>
    <property type="project" value="UniProtKB-SubCell"/>
</dbReference>
<keyword evidence="6 9" id="KW-0496">Mitochondrion</keyword>
<evidence type="ECO:0000256" key="1">
    <source>
        <dbReference type="ARBA" id="ARBA00009806"/>
    </source>
</evidence>
<dbReference type="GO" id="GO:0006626">
    <property type="term" value="P:protein targeting to mitochondrion"/>
    <property type="evidence" value="ECO:0007669"/>
    <property type="project" value="TreeGrafter"/>
</dbReference>
<evidence type="ECO:0000259" key="11">
    <source>
        <dbReference type="Pfam" id="PF05644"/>
    </source>
</evidence>
<evidence type="ECO:0000256" key="10">
    <source>
        <dbReference type="SAM" id="Coils"/>
    </source>
</evidence>
<protein>
    <recommendedName>
        <fullName evidence="9">Mitochondrial fission factor</fullName>
    </recommendedName>
</protein>
<evidence type="ECO:0000256" key="7">
    <source>
        <dbReference type="ARBA" id="ARBA00023136"/>
    </source>
</evidence>
<feature type="non-terminal residue" evidence="12">
    <location>
        <position position="1"/>
    </location>
</feature>
<comment type="similarity">
    <text evidence="1 9">Belongs to the Tango11 family.</text>
</comment>
<evidence type="ECO:0000256" key="5">
    <source>
        <dbReference type="ARBA" id="ARBA00023054"/>
    </source>
</evidence>
<organism evidence="12 13">
    <name type="scientific">Bambusicola thoracicus</name>
    <name type="common">Chinese bamboo-partridge</name>
    <name type="synonym">Perdix thoracica</name>
    <dbReference type="NCBI Taxonomy" id="9083"/>
    <lineage>
        <taxon>Eukaryota</taxon>
        <taxon>Metazoa</taxon>
        <taxon>Chordata</taxon>
        <taxon>Craniata</taxon>
        <taxon>Vertebrata</taxon>
        <taxon>Euteleostomi</taxon>
        <taxon>Archelosauria</taxon>
        <taxon>Archosauria</taxon>
        <taxon>Dinosauria</taxon>
        <taxon>Saurischia</taxon>
        <taxon>Theropoda</taxon>
        <taxon>Coelurosauria</taxon>
        <taxon>Aves</taxon>
        <taxon>Neognathae</taxon>
        <taxon>Galloanserae</taxon>
        <taxon>Galliformes</taxon>
        <taxon>Phasianidae</taxon>
        <taxon>Perdicinae</taxon>
        <taxon>Bambusicola</taxon>
    </lineage>
</organism>
<keyword evidence="8 9" id="KW-0576">Peroxisome</keyword>
<name>A0A2P4THS0_BAMTH</name>
<sequence>VSLGSPCNLGKTNKMWPLLEQKVNAVRCDLLFTEDINRRMRVPNRLTVANSFSPVDEEPVSEGVPRSFPTRIPVRISLADADLRPILLDQQRNVPSTEVCVSIDSSAQHSTLGETPFMHMAGRSSAQNRRRLVLSQEVGAAPEEVIVAEAAAMKKEPWVVLLMLLSLQLERISERLRVLEEQHKAWRKEEPLVYSMLLSACLVNTWLWLWR</sequence>
<dbReference type="PANTHER" id="PTHR16501">
    <property type="entry name" value="TRANSPORT AND GOLGI ORGANIZATION PROTEIN 11"/>
    <property type="match status" value="1"/>
</dbReference>
<evidence type="ECO:0000256" key="6">
    <source>
        <dbReference type="ARBA" id="ARBA00023128"/>
    </source>
</evidence>
<evidence type="ECO:0000256" key="3">
    <source>
        <dbReference type="ARBA" id="ARBA00022787"/>
    </source>
</evidence>